<protein>
    <submittedName>
        <fullName evidence="2">Uncharacterized protein</fullName>
    </submittedName>
</protein>
<comment type="caution">
    <text evidence="2">The sequence shown here is derived from an EMBL/GenBank/DDBJ whole genome shotgun (WGS) entry which is preliminary data.</text>
</comment>
<keyword evidence="1" id="KW-0732">Signal</keyword>
<feature type="chain" id="PRO_5036992000" evidence="1">
    <location>
        <begin position="30"/>
        <end position="105"/>
    </location>
</feature>
<name>A0A939J5B1_9HYPH</name>
<gene>
    <name evidence="2" type="ORF">J0X15_10355</name>
</gene>
<evidence type="ECO:0000256" key="1">
    <source>
        <dbReference type="SAM" id="SignalP"/>
    </source>
</evidence>
<keyword evidence="3" id="KW-1185">Reference proteome</keyword>
<organism evidence="2 3">
    <name type="scientific">Roseibium limicola</name>
    <dbReference type="NCBI Taxonomy" id="2816037"/>
    <lineage>
        <taxon>Bacteria</taxon>
        <taxon>Pseudomonadati</taxon>
        <taxon>Pseudomonadota</taxon>
        <taxon>Alphaproteobacteria</taxon>
        <taxon>Hyphomicrobiales</taxon>
        <taxon>Stappiaceae</taxon>
        <taxon>Roseibium</taxon>
    </lineage>
</organism>
<dbReference type="RefSeq" id="WP_206940420.1">
    <property type="nucleotide sequence ID" value="NZ_JAFLNF010000004.1"/>
</dbReference>
<reference evidence="2" key="1">
    <citation type="submission" date="2021-03" db="EMBL/GenBank/DDBJ databases">
        <title>Roseibium sp. CAU 1637 isolated from Incheon.</title>
        <authorList>
            <person name="Kim W."/>
        </authorList>
    </citation>
    <scope>NUCLEOTIDE SEQUENCE</scope>
    <source>
        <strain evidence="2">CAU 1637</strain>
    </source>
</reference>
<proteinExistence type="predicted"/>
<accession>A0A939J5B1</accession>
<evidence type="ECO:0000313" key="2">
    <source>
        <dbReference type="EMBL" id="MBO0345620.1"/>
    </source>
</evidence>
<dbReference type="AlphaFoldDB" id="A0A939J5B1"/>
<feature type="signal peptide" evidence="1">
    <location>
        <begin position="1"/>
        <end position="29"/>
    </location>
</feature>
<dbReference type="Proteomes" id="UP000664779">
    <property type="component" value="Unassembled WGS sequence"/>
</dbReference>
<evidence type="ECO:0000313" key="3">
    <source>
        <dbReference type="Proteomes" id="UP000664779"/>
    </source>
</evidence>
<sequence length="105" mass="10690">MSRRFIASYFIGACLVMILAAVQPGPGEAVVVVSSPWGVPAAEVVARAGGRIVSTSPGGWVAVSMEGAQSSIGQYYSAGAMAVMSAKVWQSCLGAIPGNWGRLSS</sequence>
<dbReference type="EMBL" id="JAFLNF010000004">
    <property type="protein sequence ID" value="MBO0345620.1"/>
    <property type="molecule type" value="Genomic_DNA"/>
</dbReference>